<dbReference type="STRING" id="1601833.SAMN05518684_106198"/>
<evidence type="ECO:0000313" key="2">
    <source>
        <dbReference type="Proteomes" id="UP000198571"/>
    </source>
</evidence>
<sequence>MDFFLNSAHKFRIGEDEETTFPLGAGLTSVEPAGNEELSQDRYLDGEGAAETDVTGGQQTLAYSGHRKYGDDAQDFIYDKKLKYGSERRCYFEWEDPTGKILKGSATIANIEGPGGEAGAKGEISFEIHFNGTPEQTEAAAS</sequence>
<protein>
    <recommendedName>
        <fullName evidence="3">Phage major tail protein, TP901-1 family</fullName>
    </recommendedName>
</protein>
<dbReference type="AlphaFoldDB" id="A0A1H9U0E0"/>
<evidence type="ECO:0000313" key="1">
    <source>
        <dbReference type="EMBL" id="SES02644.1"/>
    </source>
</evidence>
<dbReference type="RefSeq" id="WP_093050933.1">
    <property type="nucleotide sequence ID" value="NZ_FOGT01000006.1"/>
</dbReference>
<organism evidence="1 2">
    <name type="scientific">Salipaludibacillus aurantiacus</name>
    <dbReference type="NCBI Taxonomy" id="1601833"/>
    <lineage>
        <taxon>Bacteria</taxon>
        <taxon>Bacillati</taxon>
        <taxon>Bacillota</taxon>
        <taxon>Bacilli</taxon>
        <taxon>Bacillales</taxon>
        <taxon>Bacillaceae</taxon>
    </lineage>
</organism>
<dbReference type="EMBL" id="FOGT01000006">
    <property type="protein sequence ID" value="SES02644.1"/>
    <property type="molecule type" value="Genomic_DNA"/>
</dbReference>
<dbReference type="Proteomes" id="UP000198571">
    <property type="component" value="Unassembled WGS sequence"/>
</dbReference>
<gene>
    <name evidence="1" type="ORF">SAMN05518684_106198</name>
</gene>
<reference evidence="2" key="1">
    <citation type="submission" date="2016-10" db="EMBL/GenBank/DDBJ databases">
        <authorList>
            <person name="Varghese N."/>
            <person name="Submissions S."/>
        </authorList>
    </citation>
    <scope>NUCLEOTIDE SEQUENCE [LARGE SCALE GENOMIC DNA]</scope>
    <source>
        <strain evidence="2">S9</strain>
    </source>
</reference>
<accession>A0A1H9U0E0</accession>
<keyword evidence="2" id="KW-1185">Reference proteome</keyword>
<dbReference type="NCBIfam" id="NF047353">
    <property type="entry name" value="tube_lmo2291"/>
    <property type="match status" value="1"/>
</dbReference>
<evidence type="ECO:0008006" key="3">
    <source>
        <dbReference type="Google" id="ProtNLM"/>
    </source>
</evidence>
<name>A0A1H9U0E0_9BACI</name>
<proteinExistence type="predicted"/>
<dbReference type="OrthoDB" id="2043960at2"/>